<keyword evidence="1 2" id="KW-0597">Phosphoprotein</keyword>
<dbReference type="EMBL" id="ATBP01000101">
    <property type="protein sequence ID" value="ETR72901.1"/>
    <property type="molecule type" value="Genomic_DNA"/>
</dbReference>
<evidence type="ECO:0000313" key="4">
    <source>
        <dbReference type="EMBL" id="ETR72901.1"/>
    </source>
</evidence>
<dbReference type="AlphaFoldDB" id="A0A1V1PDG4"/>
<dbReference type="SUPFAM" id="SSF52172">
    <property type="entry name" value="CheY-like"/>
    <property type="match status" value="1"/>
</dbReference>
<evidence type="ECO:0000256" key="2">
    <source>
        <dbReference type="PROSITE-ProRule" id="PRU00169"/>
    </source>
</evidence>
<proteinExistence type="predicted"/>
<evidence type="ECO:0000259" key="3">
    <source>
        <dbReference type="PROSITE" id="PS50110"/>
    </source>
</evidence>
<evidence type="ECO:0000313" key="5">
    <source>
        <dbReference type="Proteomes" id="UP000189670"/>
    </source>
</evidence>
<comment type="caution">
    <text evidence="4">The sequence shown here is derived from an EMBL/GenBank/DDBJ whole genome shotgun (WGS) entry which is preliminary data.</text>
</comment>
<feature type="modified residue" description="4-aspartylphosphate" evidence="2">
    <location>
        <position position="56"/>
    </location>
</feature>
<dbReference type="PANTHER" id="PTHR44591:SF3">
    <property type="entry name" value="RESPONSE REGULATORY DOMAIN-CONTAINING PROTEIN"/>
    <property type="match status" value="1"/>
</dbReference>
<protein>
    <submittedName>
        <fullName evidence="4">Response regulator receiver domain-containing protein</fullName>
    </submittedName>
</protein>
<name>A0A1V1PDG4_9BACT</name>
<accession>A0A1V1PDG4</accession>
<dbReference type="InterPro" id="IPR001789">
    <property type="entry name" value="Sig_transdc_resp-reg_receiver"/>
</dbReference>
<evidence type="ECO:0000256" key="1">
    <source>
        <dbReference type="ARBA" id="ARBA00022553"/>
    </source>
</evidence>
<dbReference type="PROSITE" id="PS50110">
    <property type="entry name" value="RESPONSE_REGULATORY"/>
    <property type="match status" value="1"/>
</dbReference>
<dbReference type="GO" id="GO:0000160">
    <property type="term" value="P:phosphorelay signal transduction system"/>
    <property type="evidence" value="ECO:0007669"/>
    <property type="project" value="InterPro"/>
</dbReference>
<reference evidence="5" key="1">
    <citation type="submission" date="2012-11" db="EMBL/GenBank/DDBJ databases">
        <authorList>
            <person name="Lucero-Rivera Y.E."/>
            <person name="Tovar-Ramirez D."/>
        </authorList>
    </citation>
    <scope>NUCLEOTIDE SEQUENCE [LARGE SCALE GENOMIC DNA]</scope>
    <source>
        <strain evidence="5">Araruama</strain>
    </source>
</reference>
<dbReference type="InterPro" id="IPR050595">
    <property type="entry name" value="Bact_response_regulator"/>
</dbReference>
<dbReference type="Gene3D" id="3.40.50.2300">
    <property type="match status" value="1"/>
</dbReference>
<dbReference type="Pfam" id="PF00072">
    <property type="entry name" value="Response_reg"/>
    <property type="match status" value="1"/>
</dbReference>
<dbReference type="SMART" id="SM00448">
    <property type="entry name" value="REC"/>
    <property type="match status" value="1"/>
</dbReference>
<gene>
    <name evidence="4" type="ORF">OMM_07270</name>
</gene>
<organism evidence="4 5">
    <name type="scientific">Candidatus Magnetoglobus multicellularis str. Araruama</name>
    <dbReference type="NCBI Taxonomy" id="890399"/>
    <lineage>
        <taxon>Bacteria</taxon>
        <taxon>Pseudomonadati</taxon>
        <taxon>Thermodesulfobacteriota</taxon>
        <taxon>Desulfobacteria</taxon>
        <taxon>Desulfobacterales</taxon>
        <taxon>Desulfobacteraceae</taxon>
        <taxon>Candidatus Magnetoglobus</taxon>
    </lineage>
</organism>
<dbReference type="CDD" id="cd00156">
    <property type="entry name" value="REC"/>
    <property type="match status" value="1"/>
</dbReference>
<dbReference type="PANTHER" id="PTHR44591">
    <property type="entry name" value="STRESS RESPONSE REGULATOR PROTEIN 1"/>
    <property type="match status" value="1"/>
</dbReference>
<feature type="domain" description="Response regulatory" evidence="3">
    <location>
        <begin position="7"/>
        <end position="121"/>
    </location>
</feature>
<sequence>MDENNLQILVVDDDPEIVETISGMAELTGHEVTPFTDPYRAIQYFIKKPSDLVLTDLNMPHIDGFEMIKQMMSRRRTTRFILITGEKNSTTVFQARNLNVSELFFKPITFDQLEPAIDRVYKQKLYWVEKLKEVSRKTN</sequence>
<dbReference type="Proteomes" id="UP000189670">
    <property type="component" value="Unassembled WGS sequence"/>
</dbReference>
<dbReference type="InterPro" id="IPR011006">
    <property type="entry name" value="CheY-like_superfamily"/>
</dbReference>